<evidence type="ECO:0000313" key="1">
    <source>
        <dbReference type="EMBL" id="ANI18852.1"/>
    </source>
</evidence>
<keyword evidence="1" id="KW-0614">Plasmid</keyword>
<reference evidence="1 2" key="1">
    <citation type="submission" date="2016-05" db="EMBL/GenBank/DDBJ databases">
        <title>Genome Sequence of Pseudomonas citronellolis Strain SJTE-3, an Estrogens and Persistent Organic Pollutants degradation strain.</title>
        <authorList>
            <person name="Liang R."/>
        </authorList>
    </citation>
    <scope>NUCLEOTIDE SEQUENCE [LARGE SCALE GENOMIC DNA]</scope>
    <source>
        <strain evidence="1 2">SJTE-3</strain>
        <plasmid evidence="2">Plasmid prbl16</plasmid>
    </source>
</reference>
<organism evidence="1 2">
    <name type="scientific">Pseudomonas citronellolis</name>
    <dbReference type="NCBI Taxonomy" id="53408"/>
    <lineage>
        <taxon>Bacteria</taxon>
        <taxon>Pseudomonadati</taxon>
        <taxon>Pseudomonadota</taxon>
        <taxon>Gammaproteobacteria</taxon>
        <taxon>Pseudomonadales</taxon>
        <taxon>Pseudomonadaceae</taxon>
        <taxon>Pseudomonas</taxon>
    </lineage>
</organism>
<sequence>MLDQSQGSRVRLFRRGAVLFQYRPGLPLRSSLLGGVITNLLQAETLLQGFQCAGSSIALSDEVGVFGVRDIDHDSLPLTVAAAESYPAAGLGYTGVQWPIDTQPETPSSHTTAVRMAYRPFALFSLRGLQTRQ</sequence>
<gene>
    <name evidence="1" type="ORF">A9C11_32890</name>
</gene>
<dbReference type="AlphaFoldDB" id="A0A1A9KMU9"/>
<name>A0A1A9KMU9_9PSED</name>
<proteinExistence type="predicted"/>
<accession>A0A1A9KMU9</accession>
<geneLocation type="plasmid" evidence="2">
    <name>prbl16</name>
</geneLocation>
<dbReference type="EMBL" id="CP015879">
    <property type="protein sequence ID" value="ANI18852.1"/>
    <property type="molecule type" value="Genomic_DNA"/>
</dbReference>
<dbReference type="Proteomes" id="UP000077748">
    <property type="component" value="Plasmid pRBL16"/>
</dbReference>
<protein>
    <submittedName>
        <fullName evidence="1">Uncharacterized protein</fullName>
    </submittedName>
</protein>
<evidence type="ECO:0000313" key="2">
    <source>
        <dbReference type="Proteomes" id="UP000077748"/>
    </source>
</evidence>